<feature type="transmembrane region" description="Helical" evidence="2">
    <location>
        <begin position="63"/>
        <end position="83"/>
    </location>
</feature>
<dbReference type="STRING" id="1423754.FC39_GL000024"/>
<evidence type="ECO:0000256" key="1">
    <source>
        <dbReference type="SAM" id="MobiDB-lite"/>
    </source>
</evidence>
<dbReference type="AlphaFoldDB" id="A0A0R1YNN8"/>
<dbReference type="Proteomes" id="UP000051223">
    <property type="component" value="Unassembled WGS sequence"/>
</dbReference>
<dbReference type="InterPro" id="IPR026870">
    <property type="entry name" value="Zinc_ribbon_dom"/>
</dbReference>
<sequence length="417" mass="46113">MKFCPKCGKKLTANDKFCDRCGADVSQVPAARSQTQNNPVQSNAPLKKTVNKSTKNKRIRHNCLIAATYIILIAAGGMVFFTLQSQNHAMSLPFIGNKNAKFDETAKKLGFKDNNLSPDDMAGLTISFAHMHFMDDPDWNQAFDAAENGDLHIQSVPEYRFGDYDVQAPNGGAVYVVSPNVGYVVSDVAHPAQSKVTFVSRKGVGKEVFFPALAKKVSDNNTAKNKVQTIVKQVNVSKKTAKSSDDSSQSSSSSDKDTNSSTDKAKDLTWNDDKEEELADFMASFGKKMKQKYEEYDGENSIENIAGEKYPDDLEDRTFKLYSEGDDDDDDSTEIDIGWDPELKKDYDYHVVSIFNCNVGNPEQHITYLFAIHDNQPVALVDQTTNGDACMVKETSNKDVRNAFANIMAGKDADSDD</sequence>
<keyword evidence="2" id="KW-0812">Transmembrane</keyword>
<keyword evidence="2" id="KW-0472">Membrane</keyword>
<feature type="domain" description="DUF4767" evidence="4">
    <location>
        <begin position="269"/>
        <end position="408"/>
    </location>
</feature>
<evidence type="ECO:0000256" key="2">
    <source>
        <dbReference type="SAM" id="Phobius"/>
    </source>
</evidence>
<evidence type="ECO:0000313" key="6">
    <source>
        <dbReference type="Proteomes" id="UP000051223"/>
    </source>
</evidence>
<accession>A0A0R1YNN8</accession>
<dbReference type="PATRIC" id="fig|1423754.3.peg.24"/>
<evidence type="ECO:0008006" key="7">
    <source>
        <dbReference type="Google" id="ProtNLM"/>
    </source>
</evidence>
<dbReference type="Pfam" id="PF15983">
    <property type="entry name" value="DUF4767"/>
    <property type="match status" value="1"/>
</dbReference>
<gene>
    <name evidence="5" type="ORF">FC39_GL000024</name>
</gene>
<keyword evidence="6" id="KW-1185">Reference proteome</keyword>
<dbReference type="InterPro" id="IPR031927">
    <property type="entry name" value="DUF4767"/>
</dbReference>
<organism evidence="5 6">
    <name type="scientific">Lactobacillus hamsteri DSM 5661 = JCM 6256</name>
    <dbReference type="NCBI Taxonomy" id="1423754"/>
    <lineage>
        <taxon>Bacteria</taxon>
        <taxon>Bacillati</taxon>
        <taxon>Bacillota</taxon>
        <taxon>Bacilli</taxon>
        <taxon>Lactobacillales</taxon>
        <taxon>Lactobacillaceae</taxon>
        <taxon>Lactobacillus</taxon>
    </lineage>
</organism>
<dbReference type="RefSeq" id="WP_025080240.1">
    <property type="nucleotide sequence ID" value="NZ_AZGI01000006.1"/>
</dbReference>
<evidence type="ECO:0000259" key="4">
    <source>
        <dbReference type="Pfam" id="PF15983"/>
    </source>
</evidence>
<feature type="region of interest" description="Disordered" evidence="1">
    <location>
        <begin position="236"/>
        <end position="270"/>
    </location>
</feature>
<reference evidence="5 6" key="1">
    <citation type="journal article" date="2015" name="Genome Announc.">
        <title>Expanding the biotechnology potential of lactobacilli through comparative genomics of 213 strains and associated genera.</title>
        <authorList>
            <person name="Sun Z."/>
            <person name="Harris H.M."/>
            <person name="McCann A."/>
            <person name="Guo C."/>
            <person name="Argimon S."/>
            <person name="Zhang W."/>
            <person name="Yang X."/>
            <person name="Jeffery I.B."/>
            <person name="Cooney J.C."/>
            <person name="Kagawa T.F."/>
            <person name="Liu W."/>
            <person name="Song Y."/>
            <person name="Salvetti E."/>
            <person name="Wrobel A."/>
            <person name="Rasinkangas P."/>
            <person name="Parkhill J."/>
            <person name="Rea M.C."/>
            <person name="O'Sullivan O."/>
            <person name="Ritari J."/>
            <person name="Douillard F.P."/>
            <person name="Paul Ross R."/>
            <person name="Yang R."/>
            <person name="Briner A.E."/>
            <person name="Felis G.E."/>
            <person name="de Vos W.M."/>
            <person name="Barrangou R."/>
            <person name="Klaenhammer T.R."/>
            <person name="Caufield P.W."/>
            <person name="Cui Y."/>
            <person name="Zhang H."/>
            <person name="O'Toole P.W."/>
        </authorList>
    </citation>
    <scope>NUCLEOTIDE SEQUENCE [LARGE SCALE GENOMIC DNA]</scope>
    <source>
        <strain evidence="5 6">DSM 5661</strain>
    </source>
</reference>
<dbReference type="Pfam" id="PF13240">
    <property type="entry name" value="Zn_Ribbon_1"/>
    <property type="match status" value="1"/>
</dbReference>
<dbReference type="EMBL" id="AZGI01000006">
    <property type="protein sequence ID" value="KRM40828.1"/>
    <property type="molecule type" value="Genomic_DNA"/>
</dbReference>
<keyword evidence="2" id="KW-1133">Transmembrane helix</keyword>
<protein>
    <recommendedName>
        <fullName evidence="7">Zinc-ribbon domain-containing protein</fullName>
    </recommendedName>
</protein>
<evidence type="ECO:0000313" key="5">
    <source>
        <dbReference type="EMBL" id="KRM40828.1"/>
    </source>
</evidence>
<proteinExistence type="predicted"/>
<feature type="compositionally biased region" description="Basic and acidic residues" evidence="1">
    <location>
        <begin position="254"/>
        <end position="270"/>
    </location>
</feature>
<name>A0A0R1YNN8_9LACO</name>
<comment type="caution">
    <text evidence="5">The sequence shown here is derived from an EMBL/GenBank/DDBJ whole genome shotgun (WGS) entry which is preliminary data.</text>
</comment>
<feature type="domain" description="Zinc-ribbon" evidence="3">
    <location>
        <begin position="3"/>
        <end position="24"/>
    </location>
</feature>
<evidence type="ECO:0000259" key="3">
    <source>
        <dbReference type="Pfam" id="PF13240"/>
    </source>
</evidence>
<dbReference type="eggNOG" id="ENOG5030HS8">
    <property type="taxonomic scope" value="Bacteria"/>
</dbReference>
<dbReference type="OrthoDB" id="2149782at2"/>